<dbReference type="eggNOG" id="KOG0611">
    <property type="taxonomic scope" value="Eukaryota"/>
</dbReference>
<feature type="compositionally biased region" description="Basic and acidic residues" evidence="1">
    <location>
        <begin position="67"/>
        <end position="76"/>
    </location>
</feature>
<dbReference type="InterPro" id="IPR011009">
    <property type="entry name" value="Kinase-like_dom_sf"/>
</dbReference>
<keyword evidence="3" id="KW-1185">Reference proteome</keyword>
<evidence type="ECO:0000256" key="1">
    <source>
        <dbReference type="SAM" id="MobiDB-lite"/>
    </source>
</evidence>
<dbReference type="GeneID" id="9463655"/>
<dbReference type="OrthoDB" id="9079958at2759"/>
<evidence type="ECO:0008006" key="4">
    <source>
        <dbReference type="Google" id="ProtNLM"/>
    </source>
</evidence>
<dbReference type="SUPFAM" id="SSF56112">
    <property type="entry name" value="Protein kinase-like (PK-like)"/>
    <property type="match status" value="1"/>
</dbReference>
<accession>D0P2U2</accession>
<feature type="compositionally biased region" description="Acidic residues" evidence="1">
    <location>
        <begin position="77"/>
        <end position="87"/>
    </location>
</feature>
<dbReference type="KEGG" id="pif:PITG_20947"/>
<gene>
    <name evidence="2" type="ORF">PITG_20947</name>
</gene>
<reference evidence="3" key="1">
    <citation type="journal article" date="2009" name="Nature">
        <title>Genome sequence and analysis of the Irish potato famine pathogen Phytophthora infestans.</title>
        <authorList>
            <consortium name="The Broad Institute Genome Sequencing Platform"/>
            <person name="Haas B.J."/>
            <person name="Kamoun S."/>
            <person name="Zody M.C."/>
            <person name="Jiang R.H."/>
            <person name="Handsaker R.E."/>
            <person name="Cano L.M."/>
            <person name="Grabherr M."/>
            <person name="Kodira C.D."/>
            <person name="Raffaele S."/>
            <person name="Torto-Alalibo T."/>
            <person name="Bozkurt T.O."/>
            <person name="Ah-Fong A.M."/>
            <person name="Alvarado L."/>
            <person name="Anderson V.L."/>
            <person name="Armstrong M.R."/>
            <person name="Avrova A."/>
            <person name="Baxter L."/>
            <person name="Beynon J."/>
            <person name="Boevink P.C."/>
            <person name="Bollmann S.R."/>
            <person name="Bos J.I."/>
            <person name="Bulone V."/>
            <person name="Cai G."/>
            <person name="Cakir C."/>
            <person name="Carrington J.C."/>
            <person name="Chawner M."/>
            <person name="Conti L."/>
            <person name="Costanzo S."/>
            <person name="Ewan R."/>
            <person name="Fahlgren N."/>
            <person name="Fischbach M.A."/>
            <person name="Fugelstad J."/>
            <person name="Gilroy E.M."/>
            <person name="Gnerre S."/>
            <person name="Green P.J."/>
            <person name="Grenville-Briggs L.J."/>
            <person name="Griffith J."/>
            <person name="Grunwald N.J."/>
            <person name="Horn K."/>
            <person name="Horner N.R."/>
            <person name="Hu C.H."/>
            <person name="Huitema E."/>
            <person name="Jeong D.H."/>
            <person name="Jones A.M."/>
            <person name="Jones J.D."/>
            <person name="Jones R.W."/>
            <person name="Karlsson E.K."/>
            <person name="Kunjeti S.G."/>
            <person name="Lamour K."/>
            <person name="Liu Z."/>
            <person name="Ma L."/>
            <person name="Maclean D."/>
            <person name="Chibucos M.C."/>
            <person name="McDonald H."/>
            <person name="McWalters J."/>
            <person name="Meijer H.J."/>
            <person name="Morgan W."/>
            <person name="Morris P.F."/>
            <person name="Munro C.A."/>
            <person name="O'Neill K."/>
            <person name="Ospina-Giraldo M."/>
            <person name="Pinzon A."/>
            <person name="Pritchard L."/>
            <person name="Ramsahoye B."/>
            <person name="Ren Q."/>
            <person name="Restrepo S."/>
            <person name="Roy S."/>
            <person name="Sadanandom A."/>
            <person name="Savidor A."/>
            <person name="Schornack S."/>
            <person name="Schwartz D.C."/>
            <person name="Schumann U.D."/>
            <person name="Schwessinger B."/>
            <person name="Seyer L."/>
            <person name="Sharpe T."/>
            <person name="Silvar C."/>
            <person name="Song J."/>
            <person name="Studholme D.J."/>
            <person name="Sykes S."/>
            <person name="Thines M."/>
            <person name="van de Vondervoort P.J."/>
            <person name="Phuntumart V."/>
            <person name="Wawra S."/>
            <person name="Weide R."/>
            <person name="Win J."/>
            <person name="Young C."/>
            <person name="Zhou S."/>
            <person name="Fry W."/>
            <person name="Meyers B.C."/>
            <person name="van West P."/>
            <person name="Ristaino J."/>
            <person name="Govers F."/>
            <person name="Birch P.R."/>
            <person name="Whisson S.C."/>
            <person name="Judelson H.S."/>
            <person name="Nusbaum C."/>
        </authorList>
    </citation>
    <scope>NUCLEOTIDE SEQUENCE [LARGE SCALE GENOMIC DNA]</scope>
    <source>
        <strain evidence="3">T30-4</strain>
    </source>
</reference>
<sequence length="116" mass="13619">MDYKRIYGLLDGADARFRLLSTPGGSVRDLFRVWGQESRLPCELRALLDWMLRVDPLQRPTADQVCDHEWLKRPSEAEPEEEEDGENLEPLKMSNRRDESWTCGSPRSNKRVKRME</sequence>
<evidence type="ECO:0000313" key="2">
    <source>
        <dbReference type="EMBL" id="EEY57078.1"/>
    </source>
</evidence>
<dbReference type="EMBL" id="DS028311">
    <property type="protein sequence ID" value="EEY57078.1"/>
    <property type="molecule type" value="Genomic_DNA"/>
</dbReference>
<proteinExistence type="predicted"/>
<dbReference type="HOGENOM" id="CLU_2101702_0_0_1"/>
<organism evidence="2 3">
    <name type="scientific">Phytophthora infestans (strain T30-4)</name>
    <name type="common">Potato late blight agent</name>
    <dbReference type="NCBI Taxonomy" id="403677"/>
    <lineage>
        <taxon>Eukaryota</taxon>
        <taxon>Sar</taxon>
        <taxon>Stramenopiles</taxon>
        <taxon>Oomycota</taxon>
        <taxon>Peronosporomycetes</taxon>
        <taxon>Peronosporales</taxon>
        <taxon>Peronosporaceae</taxon>
        <taxon>Phytophthora</taxon>
    </lineage>
</organism>
<dbReference type="InParanoid" id="D0P2U2"/>
<dbReference type="VEuPathDB" id="FungiDB:PITG_20947"/>
<dbReference type="Gene3D" id="1.10.510.10">
    <property type="entry name" value="Transferase(Phosphotransferase) domain 1"/>
    <property type="match status" value="1"/>
</dbReference>
<dbReference type="RefSeq" id="XP_002895386.1">
    <property type="nucleotide sequence ID" value="XM_002895340.1"/>
</dbReference>
<dbReference type="Proteomes" id="UP000006643">
    <property type="component" value="Unassembled WGS sequence"/>
</dbReference>
<dbReference type="AlphaFoldDB" id="D0P2U2"/>
<name>D0P2U2_PHYIT</name>
<evidence type="ECO:0000313" key="3">
    <source>
        <dbReference type="Proteomes" id="UP000006643"/>
    </source>
</evidence>
<protein>
    <recommendedName>
        <fullName evidence="4">Protein kinase domain-containing protein</fullName>
    </recommendedName>
</protein>
<feature type="region of interest" description="Disordered" evidence="1">
    <location>
        <begin position="67"/>
        <end position="116"/>
    </location>
</feature>